<evidence type="ECO:0000313" key="4">
    <source>
        <dbReference type="EMBL" id="RMN31359.1"/>
    </source>
</evidence>
<gene>
    <name evidence="4" type="ORF">ALQ64_05412</name>
</gene>
<comment type="caution">
    <text evidence="4">The sequence shown here is derived from an EMBL/GenBank/DDBJ whole genome shotgun (WGS) entry which is preliminary data.</text>
</comment>
<dbReference type="GO" id="GO:0032259">
    <property type="term" value="P:methylation"/>
    <property type="evidence" value="ECO:0007669"/>
    <property type="project" value="UniProtKB-KW"/>
</dbReference>
<keyword evidence="4" id="KW-0808">Transferase</keyword>
<evidence type="ECO:0000256" key="1">
    <source>
        <dbReference type="SAM" id="MobiDB-lite"/>
    </source>
</evidence>
<dbReference type="InterPro" id="IPR041698">
    <property type="entry name" value="Methyltransf_25"/>
</dbReference>
<dbReference type="Gene3D" id="3.40.50.150">
    <property type="entry name" value="Vaccinia Virus protein VP39"/>
    <property type="match status" value="1"/>
</dbReference>
<sequence length="364" mass="40574">MACGLGLVRPAVSDRAGRAAGRGVVQHQERHRPRHQGLDQWRNLRWPVHCHTGHPGGRTGTGQRDDPSSQRTYSGQRSRCTDRDLLPDSGQVARLMLTCPICSALLSAADNGVVCPANHRFDRARQGYLNLLPVQHKNSRDPGDNQAMVEARRNFLNAGHYAPVARRLAELAAERNPAHWLDIGCGEGYYTAQIAEALPRADGYALDISREAVKRACRRDPALTWMVASMARVPLAEASCQFLASVFSPLDWQEAKRLLTPGGGLMRVGPTSEHLMELRQRLYDEVRDYADDKHLALVPEGMQLQHSETLRYTLTLIDGQSRADLLAMTPHGWRASAERRAAVIEQSGPFKVTVSMRYDYFVLQ</sequence>
<accession>A0A3M3L7Y1</accession>
<reference evidence="4 5" key="1">
    <citation type="submission" date="2018-08" db="EMBL/GenBank/DDBJ databases">
        <title>Recombination of ecologically and evolutionarily significant loci maintains genetic cohesion in the Pseudomonas syringae species complex.</title>
        <authorList>
            <person name="Dillon M."/>
            <person name="Thakur S."/>
            <person name="Almeida R.N.D."/>
            <person name="Weir B.S."/>
            <person name="Guttman D.S."/>
        </authorList>
    </citation>
    <scope>NUCLEOTIDE SEQUENCE [LARGE SCALE GENOMIC DNA]</scope>
    <source>
        <strain evidence="4 5">ICMP 2821</strain>
    </source>
</reference>
<feature type="region of interest" description="Disordered" evidence="1">
    <location>
        <begin position="14"/>
        <end position="85"/>
    </location>
</feature>
<dbReference type="SUPFAM" id="SSF53335">
    <property type="entry name" value="S-adenosyl-L-methionine-dependent methyltransferases"/>
    <property type="match status" value="1"/>
</dbReference>
<dbReference type="InterPro" id="IPR048647">
    <property type="entry name" value="RlmA_N"/>
</dbReference>
<dbReference type="EMBL" id="RBOW01000445">
    <property type="protein sequence ID" value="RMN31359.1"/>
    <property type="molecule type" value="Genomic_DNA"/>
</dbReference>
<dbReference type="AlphaFoldDB" id="A0A3M3L7Y1"/>
<dbReference type="Proteomes" id="UP000281372">
    <property type="component" value="Unassembled WGS sequence"/>
</dbReference>
<dbReference type="GO" id="GO:0008168">
    <property type="term" value="F:methyltransferase activity"/>
    <property type="evidence" value="ECO:0007669"/>
    <property type="project" value="UniProtKB-KW"/>
</dbReference>
<dbReference type="CDD" id="cd02440">
    <property type="entry name" value="AdoMet_MTases"/>
    <property type="match status" value="1"/>
</dbReference>
<evidence type="ECO:0000259" key="2">
    <source>
        <dbReference type="Pfam" id="PF13649"/>
    </source>
</evidence>
<feature type="domain" description="23S rRNA (guanine(745)-N(1))-methyltransferase N-terminal" evidence="3">
    <location>
        <begin position="98"/>
        <end position="140"/>
    </location>
</feature>
<evidence type="ECO:0000313" key="5">
    <source>
        <dbReference type="Proteomes" id="UP000281372"/>
    </source>
</evidence>
<dbReference type="Pfam" id="PF13649">
    <property type="entry name" value="Methyltransf_25"/>
    <property type="match status" value="1"/>
</dbReference>
<name>A0A3M3L7Y1_PSECA</name>
<dbReference type="InterPro" id="IPR029063">
    <property type="entry name" value="SAM-dependent_MTases_sf"/>
</dbReference>
<keyword evidence="4" id="KW-0489">Methyltransferase</keyword>
<feature type="domain" description="Methyltransferase" evidence="2">
    <location>
        <begin position="181"/>
        <end position="263"/>
    </location>
</feature>
<organism evidence="4 5">
    <name type="scientific">Pseudomonas cannabina</name>
    <dbReference type="NCBI Taxonomy" id="86840"/>
    <lineage>
        <taxon>Bacteria</taxon>
        <taxon>Pseudomonadati</taxon>
        <taxon>Pseudomonadota</taxon>
        <taxon>Gammaproteobacteria</taxon>
        <taxon>Pseudomonadales</taxon>
        <taxon>Pseudomonadaceae</taxon>
        <taxon>Pseudomonas</taxon>
    </lineage>
</organism>
<dbReference type="Pfam" id="PF21302">
    <property type="entry name" value="Zn_ribbon_RlmA"/>
    <property type="match status" value="1"/>
</dbReference>
<evidence type="ECO:0000259" key="3">
    <source>
        <dbReference type="Pfam" id="PF21302"/>
    </source>
</evidence>
<protein>
    <submittedName>
        <fullName evidence="4">rRNA-methyltransferase</fullName>
    </submittedName>
</protein>
<feature type="compositionally biased region" description="Polar residues" evidence="1">
    <location>
        <begin position="69"/>
        <end position="78"/>
    </location>
</feature>
<dbReference type="FunFam" id="3.40.50.150:FF:000205">
    <property type="entry name" value="Ribosomal RNA large subunit methyltransferase A"/>
    <property type="match status" value="1"/>
</dbReference>
<proteinExistence type="predicted"/>